<sequence length="233" mass="25193">MVGNASANACIDAFLRIKYPGADEGKSDVRNGVSFTIAACTSLHDAGLSIQLDATHAVDGMFLSAAKNGNSSAGATHQLSSGNISSLAVAKYTSSGNSFALTVKNAQKKKRHDSEKISSVQVDSLSVGDKESKQSSEHHDDTPNKEDDMDIGPYYDIKPMVEVPYTTEYNVFAIETQHTEQSKNMNDTSLMEKVDSNTTPDSSDMCNNEIEADQYADDHEDERVMLVNLVANL</sequence>
<proteinExistence type="predicted"/>
<reference evidence="2" key="1">
    <citation type="journal article" date="2019" name="Sci. Rep.">
        <title>Draft genome of Tanacetum cinerariifolium, the natural source of mosquito coil.</title>
        <authorList>
            <person name="Yamashiro T."/>
            <person name="Shiraishi A."/>
            <person name="Satake H."/>
            <person name="Nakayama K."/>
        </authorList>
    </citation>
    <scope>NUCLEOTIDE SEQUENCE</scope>
</reference>
<feature type="compositionally biased region" description="Basic and acidic residues" evidence="1">
    <location>
        <begin position="128"/>
        <end position="146"/>
    </location>
</feature>
<accession>A0A6L2LT15</accession>
<protein>
    <submittedName>
        <fullName evidence="2">Lupus la protein</fullName>
    </submittedName>
</protein>
<organism evidence="2">
    <name type="scientific">Tanacetum cinerariifolium</name>
    <name type="common">Dalmatian daisy</name>
    <name type="synonym">Chrysanthemum cinerariifolium</name>
    <dbReference type="NCBI Taxonomy" id="118510"/>
    <lineage>
        <taxon>Eukaryota</taxon>
        <taxon>Viridiplantae</taxon>
        <taxon>Streptophyta</taxon>
        <taxon>Embryophyta</taxon>
        <taxon>Tracheophyta</taxon>
        <taxon>Spermatophyta</taxon>
        <taxon>Magnoliopsida</taxon>
        <taxon>eudicotyledons</taxon>
        <taxon>Gunneridae</taxon>
        <taxon>Pentapetalae</taxon>
        <taxon>asterids</taxon>
        <taxon>campanulids</taxon>
        <taxon>Asterales</taxon>
        <taxon>Asteraceae</taxon>
        <taxon>Asteroideae</taxon>
        <taxon>Anthemideae</taxon>
        <taxon>Anthemidinae</taxon>
        <taxon>Tanacetum</taxon>
    </lineage>
</organism>
<evidence type="ECO:0000313" key="2">
    <source>
        <dbReference type="EMBL" id="GEU64961.1"/>
    </source>
</evidence>
<name>A0A6L2LT15_TANCI</name>
<feature type="region of interest" description="Disordered" evidence="1">
    <location>
        <begin position="106"/>
        <end position="152"/>
    </location>
</feature>
<comment type="caution">
    <text evidence="2">The sequence shown here is derived from an EMBL/GenBank/DDBJ whole genome shotgun (WGS) entry which is preliminary data.</text>
</comment>
<dbReference type="EMBL" id="BKCJ010005110">
    <property type="protein sequence ID" value="GEU64961.1"/>
    <property type="molecule type" value="Genomic_DNA"/>
</dbReference>
<evidence type="ECO:0000256" key="1">
    <source>
        <dbReference type="SAM" id="MobiDB-lite"/>
    </source>
</evidence>
<gene>
    <name evidence="2" type="ORF">Tci_036939</name>
</gene>
<dbReference type="AlphaFoldDB" id="A0A6L2LT15"/>